<evidence type="ECO:0000256" key="1">
    <source>
        <dbReference type="SAM" id="MobiDB-lite"/>
    </source>
</evidence>
<comment type="caution">
    <text evidence="2">The sequence shown here is derived from an EMBL/GenBank/DDBJ whole genome shotgun (WGS) entry which is preliminary data.</text>
</comment>
<dbReference type="RefSeq" id="WP_256394246.1">
    <property type="nucleotide sequence ID" value="NZ_JANHDJ010000001.1"/>
</dbReference>
<dbReference type="InterPro" id="IPR058370">
    <property type="entry name" value="DUF8057"/>
</dbReference>
<keyword evidence="3" id="KW-1185">Reference proteome</keyword>
<organism evidence="2 3">
    <name type="scientific">Halohasta litorea</name>
    <dbReference type="NCBI Taxonomy" id="869891"/>
    <lineage>
        <taxon>Archaea</taxon>
        <taxon>Methanobacteriati</taxon>
        <taxon>Methanobacteriota</taxon>
        <taxon>Stenosarchaea group</taxon>
        <taxon>Halobacteria</taxon>
        <taxon>Halobacteriales</taxon>
        <taxon>Haloferacaceae</taxon>
        <taxon>Halohasta</taxon>
    </lineage>
</organism>
<protein>
    <submittedName>
        <fullName evidence="2">Uncharacterized protein</fullName>
    </submittedName>
</protein>
<dbReference type="Proteomes" id="UP001597052">
    <property type="component" value="Unassembled WGS sequence"/>
</dbReference>
<evidence type="ECO:0000313" key="2">
    <source>
        <dbReference type="EMBL" id="MFD1640539.1"/>
    </source>
</evidence>
<dbReference type="EMBL" id="JBHUDM010000001">
    <property type="protein sequence ID" value="MFD1640539.1"/>
    <property type="molecule type" value="Genomic_DNA"/>
</dbReference>
<proteinExistence type="predicted"/>
<sequence>MYESSFSAEWSELARDEAVERAYALGVAAACGHDNREEYEAIKAAADSTYDRSLIELSFEQGKSQALQLDASETDHEEIWDRLVESSTVKLPARDGGLPEALAPADLLDRFGQVEGPPSTLNKPSFLVRDDKDNV</sequence>
<accession>A0ABD6D2M6</accession>
<name>A0ABD6D2M6_9EURY</name>
<dbReference type="AlphaFoldDB" id="A0ABD6D2M6"/>
<dbReference type="Pfam" id="PF26244">
    <property type="entry name" value="DUF8057"/>
    <property type="match status" value="1"/>
</dbReference>
<gene>
    <name evidence="2" type="ORF">ACFSBW_01440</name>
</gene>
<feature type="region of interest" description="Disordered" evidence="1">
    <location>
        <begin position="113"/>
        <end position="135"/>
    </location>
</feature>
<reference evidence="2 3" key="1">
    <citation type="journal article" date="2019" name="Int. J. Syst. Evol. Microbiol.">
        <title>The Global Catalogue of Microorganisms (GCM) 10K type strain sequencing project: providing services to taxonomists for standard genome sequencing and annotation.</title>
        <authorList>
            <consortium name="The Broad Institute Genomics Platform"/>
            <consortium name="The Broad Institute Genome Sequencing Center for Infectious Disease"/>
            <person name="Wu L."/>
            <person name="Ma J."/>
        </authorList>
    </citation>
    <scope>NUCLEOTIDE SEQUENCE [LARGE SCALE GENOMIC DNA]</scope>
    <source>
        <strain evidence="2 3">CGMCC 1.10593</strain>
    </source>
</reference>
<evidence type="ECO:0000313" key="3">
    <source>
        <dbReference type="Proteomes" id="UP001597052"/>
    </source>
</evidence>